<name>A0A382XE39_9ZZZZ</name>
<feature type="non-terminal residue" evidence="1">
    <location>
        <position position="72"/>
    </location>
</feature>
<dbReference type="AlphaFoldDB" id="A0A382XE39"/>
<organism evidence="1">
    <name type="scientific">marine metagenome</name>
    <dbReference type="NCBI Taxonomy" id="408172"/>
    <lineage>
        <taxon>unclassified sequences</taxon>
        <taxon>metagenomes</taxon>
        <taxon>ecological metagenomes</taxon>
    </lineage>
</organism>
<protein>
    <submittedName>
        <fullName evidence="1">Uncharacterized protein</fullName>
    </submittedName>
</protein>
<sequence>MAIDVNNYPDRLEDVPVKFFKLVSGESIIAYVHDLDDAPQGLIGLEEPMTVIIEDDHHFVMTPWLPFAQSKL</sequence>
<dbReference type="Gene3D" id="2.30.30.100">
    <property type="match status" value="1"/>
</dbReference>
<dbReference type="EMBL" id="UINC01167107">
    <property type="protein sequence ID" value="SVD69427.1"/>
    <property type="molecule type" value="Genomic_DNA"/>
</dbReference>
<proteinExistence type="predicted"/>
<reference evidence="1" key="1">
    <citation type="submission" date="2018-05" db="EMBL/GenBank/DDBJ databases">
        <authorList>
            <person name="Lanie J.A."/>
            <person name="Ng W.-L."/>
            <person name="Kazmierczak K.M."/>
            <person name="Andrzejewski T.M."/>
            <person name="Davidsen T.M."/>
            <person name="Wayne K.J."/>
            <person name="Tettelin H."/>
            <person name="Glass J.I."/>
            <person name="Rusch D."/>
            <person name="Podicherti R."/>
            <person name="Tsui H.-C.T."/>
            <person name="Winkler M.E."/>
        </authorList>
    </citation>
    <scope>NUCLEOTIDE SEQUENCE</scope>
</reference>
<gene>
    <name evidence="1" type="ORF">METZ01_LOCUS422281</name>
</gene>
<evidence type="ECO:0000313" key="1">
    <source>
        <dbReference type="EMBL" id="SVD69427.1"/>
    </source>
</evidence>
<accession>A0A382XE39</accession>